<evidence type="ECO:0000313" key="1">
    <source>
        <dbReference type="EMBL" id="VEP17449.1"/>
    </source>
</evidence>
<dbReference type="EMBL" id="CAACVJ010000567">
    <property type="protein sequence ID" value="VEP17449.1"/>
    <property type="molecule type" value="Genomic_DNA"/>
</dbReference>
<protein>
    <submittedName>
        <fullName evidence="1">Transposase</fullName>
    </submittedName>
</protein>
<accession>A0A563W167</accession>
<keyword evidence="2" id="KW-1185">Reference proteome</keyword>
<sequence>MGLYQWLFKYLWLYGLVEPKTGDSFFYEFSHLDTACFEKFLELFSQAYSNEIHIIQLDNGRAHLGLDLSIPDNIILLFQPPYCQ</sequence>
<proteinExistence type="predicted"/>
<evidence type="ECO:0000313" key="2">
    <source>
        <dbReference type="Proteomes" id="UP000320055"/>
    </source>
</evidence>
<dbReference type="Proteomes" id="UP000320055">
    <property type="component" value="Unassembled WGS sequence"/>
</dbReference>
<name>A0A563W167_9CYAN</name>
<dbReference type="AlphaFoldDB" id="A0A563W167"/>
<organism evidence="1 2">
    <name type="scientific">Hyella patelloides LEGE 07179</name>
    <dbReference type="NCBI Taxonomy" id="945734"/>
    <lineage>
        <taxon>Bacteria</taxon>
        <taxon>Bacillati</taxon>
        <taxon>Cyanobacteriota</taxon>
        <taxon>Cyanophyceae</taxon>
        <taxon>Pleurocapsales</taxon>
        <taxon>Hyellaceae</taxon>
        <taxon>Hyella</taxon>
    </lineage>
</organism>
<reference evidence="1 2" key="1">
    <citation type="submission" date="2019-01" db="EMBL/GenBank/DDBJ databases">
        <authorList>
            <person name="Brito A."/>
        </authorList>
    </citation>
    <scope>NUCLEOTIDE SEQUENCE [LARGE SCALE GENOMIC DNA]</scope>
    <source>
        <strain evidence="1">1</strain>
    </source>
</reference>
<gene>
    <name evidence="1" type="ORF">H1P_6090003</name>
</gene>